<reference evidence="8" key="1">
    <citation type="submission" date="2013-08" db="EMBL/GenBank/DDBJ databases">
        <authorList>
            <person name="Mendez C."/>
            <person name="Richter M."/>
            <person name="Ferrer M."/>
            <person name="Sanchez J."/>
        </authorList>
    </citation>
    <scope>NUCLEOTIDE SEQUENCE</scope>
</reference>
<dbReference type="SUPFAM" id="SSF54984">
    <property type="entry name" value="eEF-1beta-like"/>
    <property type="match status" value="1"/>
</dbReference>
<evidence type="ECO:0000256" key="3">
    <source>
        <dbReference type="ARBA" id="ARBA00017600"/>
    </source>
</evidence>
<feature type="domain" description="Translation elongation factor EF1B beta/delta subunit guanine nucleotide exchange" evidence="6">
    <location>
        <begin position="3"/>
        <end position="88"/>
    </location>
</feature>
<dbReference type="PANTHER" id="PTHR39647:SF1">
    <property type="entry name" value="ELONGATION FACTOR 1-BETA"/>
    <property type="match status" value="1"/>
</dbReference>
<evidence type="ECO:0000256" key="4">
    <source>
        <dbReference type="ARBA" id="ARBA00022768"/>
    </source>
</evidence>
<reference evidence="8" key="2">
    <citation type="journal article" date="2014" name="ISME J.">
        <title>Microbial stratification in low pH oxic and suboxic macroscopic growths along an acid mine drainage.</title>
        <authorList>
            <person name="Mendez-Garcia C."/>
            <person name="Mesa V."/>
            <person name="Sprenger R.R."/>
            <person name="Richter M."/>
            <person name="Diez M.S."/>
            <person name="Solano J."/>
            <person name="Bargiela R."/>
            <person name="Golyshina O.V."/>
            <person name="Manteca A."/>
            <person name="Ramos J.L."/>
            <person name="Gallego J.R."/>
            <person name="Llorente I."/>
            <person name="Martins Dos Santos V.A."/>
            <person name="Jensen O.N."/>
            <person name="Pelaez A.I."/>
            <person name="Sanchez J."/>
            <person name="Ferrer M."/>
        </authorList>
    </citation>
    <scope>NUCLEOTIDE SEQUENCE</scope>
</reference>
<comment type="function">
    <text evidence="1">Promotes the exchange of GDP for GTP in EF-1-alpha/GDP, thus allowing the regeneration of EF-1-alpha/GTP that could then be used to form the ternary complex EF-1-alpha/GTP/AAtRNA.</text>
</comment>
<keyword evidence="4 8" id="KW-0251">Elongation factor</keyword>
<evidence type="ECO:0000313" key="7">
    <source>
        <dbReference type="EMBL" id="EQD35862.1"/>
    </source>
</evidence>
<evidence type="ECO:0000256" key="5">
    <source>
        <dbReference type="ARBA" id="ARBA00022917"/>
    </source>
</evidence>
<dbReference type="Gene3D" id="3.30.70.60">
    <property type="match status" value="1"/>
</dbReference>
<sequence>MGTVSVLYRVMPQDVRVDMRALAEGAKAALPPQVKLRGLQVRDVAYGLKELLVAVQMDDAGGILEQVERALAAVPHAESVEVLESSLL</sequence>
<dbReference type="NCBIfam" id="NF001670">
    <property type="entry name" value="PRK00435.1"/>
    <property type="match status" value="1"/>
</dbReference>
<dbReference type="EMBL" id="AUZZ01008915">
    <property type="protein sequence ID" value="EQD35862.1"/>
    <property type="molecule type" value="Genomic_DNA"/>
</dbReference>
<gene>
    <name evidence="8" type="ORF">B1B_00437</name>
    <name evidence="7" type="ORF">B2A_12360</name>
</gene>
<name>T1CC88_9ZZZZ</name>
<evidence type="ECO:0000313" key="8">
    <source>
        <dbReference type="EMBL" id="EQD78978.1"/>
    </source>
</evidence>
<dbReference type="EMBL" id="AUZY01000333">
    <property type="protein sequence ID" value="EQD78978.1"/>
    <property type="molecule type" value="Genomic_DNA"/>
</dbReference>
<dbReference type="Pfam" id="PF00736">
    <property type="entry name" value="EF1_GNE"/>
    <property type="match status" value="1"/>
</dbReference>
<dbReference type="InterPro" id="IPR004542">
    <property type="entry name" value="Transl_elong_EF1B_B_arc"/>
</dbReference>
<dbReference type="InterPro" id="IPR014717">
    <property type="entry name" value="Transl_elong_EF1B/ribsomal_bS6"/>
</dbReference>
<dbReference type="CDD" id="cd00292">
    <property type="entry name" value="EF1B"/>
    <property type="match status" value="1"/>
</dbReference>
<evidence type="ECO:0000259" key="6">
    <source>
        <dbReference type="SMART" id="SM00888"/>
    </source>
</evidence>
<evidence type="ECO:0000256" key="2">
    <source>
        <dbReference type="ARBA" id="ARBA00007411"/>
    </source>
</evidence>
<dbReference type="InterPro" id="IPR036219">
    <property type="entry name" value="eEF-1beta-like_sf"/>
</dbReference>
<dbReference type="NCBIfam" id="TIGR00489">
    <property type="entry name" value="aEF-1_beta"/>
    <property type="match status" value="1"/>
</dbReference>
<dbReference type="SMART" id="SM00888">
    <property type="entry name" value="EF1_GNE"/>
    <property type="match status" value="1"/>
</dbReference>
<accession>T1CC88</accession>
<organism evidence="8">
    <name type="scientific">mine drainage metagenome</name>
    <dbReference type="NCBI Taxonomy" id="410659"/>
    <lineage>
        <taxon>unclassified sequences</taxon>
        <taxon>metagenomes</taxon>
        <taxon>ecological metagenomes</taxon>
    </lineage>
</organism>
<comment type="caution">
    <text evidence="8">The sequence shown here is derived from an EMBL/GenBank/DDBJ whole genome shotgun (WGS) entry which is preliminary data.</text>
</comment>
<dbReference type="GO" id="GO:0003746">
    <property type="term" value="F:translation elongation factor activity"/>
    <property type="evidence" value="ECO:0007669"/>
    <property type="project" value="UniProtKB-KW"/>
</dbReference>
<dbReference type="InterPro" id="IPR014038">
    <property type="entry name" value="EF1B_bsu/dsu_GNE"/>
</dbReference>
<evidence type="ECO:0000256" key="1">
    <source>
        <dbReference type="ARBA" id="ARBA00003815"/>
    </source>
</evidence>
<protein>
    <recommendedName>
        <fullName evidence="3">Elongation factor 1-beta</fullName>
    </recommendedName>
</protein>
<dbReference type="AlphaFoldDB" id="T1CC88"/>
<dbReference type="PANTHER" id="PTHR39647">
    <property type="entry name" value="ELONGATION FACTOR 1-BETA"/>
    <property type="match status" value="1"/>
</dbReference>
<comment type="similarity">
    <text evidence="2">Belongs to the EF-1-beta/EF-1-delta family.</text>
</comment>
<keyword evidence="5" id="KW-0648">Protein biosynthesis</keyword>
<dbReference type="HAMAP" id="MF_00043">
    <property type="entry name" value="EF1_beta"/>
    <property type="match status" value="1"/>
</dbReference>
<proteinExistence type="inferred from homology"/>